<dbReference type="Pfam" id="PF14016">
    <property type="entry name" value="DUF4232"/>
    <property type="match status" value="1"/>
</dbReference>
<reference evidence="1 2" key="1">
    <citation type="submission" date="2024-09" db="EMBL/GenBank/DDBJ databases">
        <authorList>
            <person name="Lee S.D."/>
        </authorList>
    </citation>
    <scope>NUCLEOTIDE SEQUENCE [LARGE SCALE GENOMIC DNA]</scope>
    <source>
        <strain evidence="1 2">N1-1</strain>
    </source>
</reference>
<dbReference type="InterPro" id="IPR025326">
    <property type="entry name" value="DUF4232"/>
</dbReference>
<dbReference type="EMBL" id="JBHEZX010000003">
    <property type="protein sequence ID" value="MFC1409392.1"/>
    <property type="molecule type" value="Genomic_DNA"/>
</dbReference>
<comment type="caution">
    <text evidence="1">The sequence shown here is derived from an EMBL/GenBank/DDBJ whole genome shotgun (WGS) entry which is preliminary data.</text>
</comment>
<proteinExistence type="predicted"/>
<organism evidence="1 2">
    <name type="scientific">Streptacidiphilus alkalitolerans</name>
    <dbReference type="NCBI Taxonomy" id="3342712"/>
    <lineage>
        <taxon>Bacteria</taxon>
        <taxon>Bacillati</taxon>
        <taxon>Actinomycetota</taxon>
        <taxon>Actinomycetes</taxon>
        <taxon>Kitasatosporales</taxon>
        <taxon>Streptomycetaceae</taxon>
        <taxon>Streptacidiphilus</taxon>
    </lineage>
</organism>
<dbReference type="Proteomes" id="UP001592582">
    <property type="component" value="Unassembled WGS sequence"/>
</dbReference>
<name>A0ABV6V6N4_9ACTN</name>
<accession>A0ABV6V6N4</accession>
<gene>
    <name evidence="1" type="ORF">ACEZDG_08865</name>
</gene>
<keyword evidence="2" id="KW-1185">Reference proteome</keyword>
<sequence length="217" mass="20615">MAVVASCVLAAGVALSGCSATASGTVAAGSSGSAPAASSAPAVSAAPVASTAPAGGSGSAPAGVSTPAASPAPVAAGAARCTTANLGFTDGPDNGPQAVGDTEAARVVKLTNRGGSSCTLYGFPGVDLKTNAGTLSVSRSKKSSQRITLKPGGSALITITYPVNTGGGSGIRVDSMVITPPGETHSHTMAWAEGSFPVEDGSGHSVLEVDPVTSFSG</sequence>
<protein>
    <submittedName>
        <fullName evidence="1">DUF4232 domain-containing protein</fullName>
    </submittedName>
</protein>
<evidence type="ECO:0000313" key="2">
    <source>
        <dbReference type="Proteomes" id="UP001592582"/>
    </source>
</evidence>
<evidence type="ECO:0000313" key="1">
    <source>
        <dbReference type="EMBL" id="MFC1409392.1"/>
    </source>
</evidence>